<dbReference type="SUPFAM" id="SSF52172">
    <property type="entry name" value="CheY-like"/>
    <property type="match status" value="1"/>
</dbReference>
<dbReference type="InterPro" id="IPR029016">
    <property type="entry name" value="GAF-like_dom_sf"/>
</dbReference>
<evidence type="ECO:0000313" key="8">
    <source>
        <dbReference type="Proteomes" id="UP000011602"/>
    </source>
</evidence>
<dbReference type="InterPro" id="IPR011006">
    <property type="entry name" value="CheY-like_superfamily"/>
</dbReference>
<reference evidence="7 8" key="1">
    <citation type="journal article" date="2014" name="PLoS Genet.">
        <title>Phylogenetically driven sequencing of extremely halophilic archaea reveals strategies for static and dynamic osmo-response.</title>
        <authorList>
            <person name="Becker E.A."/>
            <person name="Seitzer P.M."/>
            <person name="Tritt A."/>
            <person name="Larsen D."/>
            <person name="Krusor M."/>
            <person name="Yao A.I."/>
            <person name="Wu D."/>
            <person name="Madern D."/>
            <person name="Eisen J.A."/>
            <person name="Darling A.E."/>
            <person name="Facciotti M.T."/>
        </authorList>
    </citation>
    <scope>NUCLEOTIDE SEQUENCE [LARGE SCALE GENOMIC DNA]</scope>
    <source>
        <strain evidence="7 8">JCM 12255</strain>
    </source>
</reference>
<comment type="caution">
    <text evidence="5">Lacks conserved residue(s) required for the propagation of feature annotation.</text>
</comment>
<evidence type="ECO:0000256" key="2">
    <source>
        <dbReference type="ARBA" id="ARBA00022777"/>
    </source>
</evidence>
<keyword evidence="2" id="KW-0418">Kinase</keyword>
<dbReference type="eggNOG" id="arCOG02330">
    <property type="taxonomic scope" value="Archaea"/>
</dbReference>
<dbReference type="PATRIC" id="fig|1227499.3.peg.2512"/>
<feature type="domain" description="Response regulatory" evidence="6">
    <location>
        <begin position="18"/>
        <end position="130"/>
    </location>
</feature>
<dbReference type="InterPro" id="IPR007050">
    <property type="entry name" value="HTH_bacterioopsin"/>
</dbReference>
<dbReference type="InterPro" id="IPR031803">
    <property type="entry name" value="BAT_GAF/HTH-assoc"/>
</dbReference>
<keyword evidence="1" id="KW-0808">Transferase</keyword>
<dbReference type="Pfam" id="PF13185">
    <property type="entry name" value="GAF_2"/>
    <property type="match status" value="1"/>
</dbReference>
<dbReference type="Pfam" id="PF04967">
    <property type="entry name" value="HTH_10"/>
    <property type="match status" value="1"/>
</dbReference>
<dbReference type="STRING" id="1227499.C493_12249"/>
<dbReference type="InterPro" id="IPR035965">
    <property type="entry name" value="PAS-like_dom_sf"/>
</dbReference>
<protein>
    <submittedName>
        <fullName evidence="7">Response regulator receiver modulated GAF sensor protein</fullName>
    </submittedName>
</protein>
<dbReference type="InterPro" id="IPR001789">
    <property type="entry name" value="Sig_transdc_resp-reg_receiver"/>
</dbReference>
<accession>L9WZW5</accession>
<dbReference type="PANTHER" id="PTHR34236">
    <property type="entry name" value="DIMETHYL SULFOXIDE REDUCTASE TRANSCRIPTIONAL ACTIVATOR"/>
    <property type="match status" value="1"/>
</dbReference>
<dbReference type="GO" id="GO:0016301">
    <property type="term" value="F:kinase activity"/>
    <property type="evidence" value="ECO:0007669"/>
    <property type="project" value="UniProtKB-KW"/>
</dbReference>
<comment type="caution">
    <text evidence="7">The sequence shown here is derived from an EMBL/GenBank/DDBJ whole genome shotgun (WGS) entry which is preliminary data.</text>
</comment>
<name>L9WZW5_9EURY</name>
<dbReference type="SUPFAM" id="SSF55785">
    <property type="entry name" value="PYP-like sensor domain (PAS domain)"/>
    <property type="match status" value="1"/>
</dbReference>
<dbReference type="Gene3D" id="3.30.450.40">
    <property type="match status" value="1"/>
</dbReference>
<evidence type="ECO:0000256" key="1">
    <source>
        <dbReference type="ARBA" id="ARBA00022679"/>
    </source>
</evidence>
<dbReference type="Gene3D" id="3.40.50.2300">
    <property type="match status" value="1"/>
</dbReference>
<dbReference type="eggNOG" id="arCOG02276">
    <property type="taxonomic scope" value="Archaea"/>
</dbReference>
<dbReference type="Gene3D" id="3.30.450.20">
    <property type="entry name" value="PAS domain"/>
    <property type="match status" value="1"/>
</dbReference>
<dbReference type="PANTHER" id="PTHR34236:SF1">
    <property type="entry name" value="DIMETHYL SULFOXIDE REDUCTASE TRANSCRIPTIONAL ACTIVATOR"/>
    <property type="match status" value="1"/>
</dbReference>
<evidence type="ECO:0000313" key="7">
    <source>
        <dbReference type="EMBL" id="ELY54741.1"/>
    </source>
</evidence>
<dbReference type="RefSeq" id="WP_007259728.1">
    <property type="nucleotide sequence ID" value="NZ_AOHZ01000055.1"/>
</dbReference>
<evidence type="ECO:0000256" key="3">
    <source>
        <dbReference type="ARBA" id="ARBA00023015"/>
    </source>
</evidence>
<dbReference type="PROSITE" id="PS50110">
    <property type="entry name" value="RESPONSE_REGULATORY"/>
    <property type="match status" value="1"/>
</dbReference>
<dbReference type="EMBL" id="AOHZ01000055">
    <property type="protein sequence ID" value="ELY54741.1"/>
    <property type="molecule type" value="Genomic_DNA"/>
</dbReference>
<dbReference type="GO" id="GO:0000160">
    <property type="term" value="P:phosphorelay signal transduction system"/>
    <property type="evidence" value="ECO:0007669"/>
    <property type="project" value="InterPro"/>
</dbReference>
<keyword evidence="8" id="KW-1185">Reference proteome</keyword>
<dbReference type="Proteomes" id="UP000011602">
    <property type="component" value="Unassembled WGS sequence"/>
</dbReference>
<evidence type="ECO:0000259" key="6">
    <source>
        <dbReference type="PROSITE" id="PS50110"/>
    </source>
</evidence>
<keyword evidence="4" id="KW-0804">Transcription</keyword>
<evidence type="ECO:0000256" key="4">
    <source>
        <dbReference type="ARBA" id="ARBA00023163"/>
    </source>
</evidence>
<gene>
    <name evidence="7" type="ORF">C493_12249</name>
</gene>
<dbReference type="OrthoDB" id="342253at2157"/>
<evidence type="ECO:0000256" key="5">
    <source>
        <dbReference type="PROSITE-ProRule" id="PRU00169"/>
    </source>
</evidence>
<organism evidence="7 8">
    <name type="scientific">Natronolimnohabitans innermongolicus JCM 12255</name>
    <dbReference type="NCBI Taxonomy" id="1227499"/>
    <lineage>
        <taxon>Archaea</taxon>
        <taxon>Methanobacteriati</taxon>
        <taxon>Methanobacteriota</taxon>
        <taxon>Stenosarchaea group</taxon>
        <taxon>Halobacteria</taxon>
        <taxon>Halobacteriales</taxon>
        <taxon>Natrialbaceae</taxon>
        <taxon>Natronolimnohabitans</taxon>
    </lineage>
</organism>
<dbReference type="Pfam" id="PF15915">
    <property type="entry name" value="BAT"/>
    <property type="match status" value="1"/>
</dbReference>
<dbReference type="InterPro" id="IPR003018">
    <property type="entry name" value="GAF"/>
</dbReference>
<keyword evidence="3" id="KW-0805">Transcription regulation</keyword>
<dbReference type="SUPFAM" id="SSF55781">
    <property type="entry name" value="GAF domain-like"/>
    <property type="match status" value="2"/>
</dbReference>
<dbReference type="eggNOG" id="arCOG02334">
    <property type="taxonomic scope" value="Archaea"/>
</dbReference>
<proteinExistence type="predicted"/>
<sequence length="844" mass="92380">MNSTTPSRDSPSTDEPIRVLFVDAKEGTARAVRPVFEGEFGIDLTVASGSDVSRSLESVDCVVGEIRPSGLEYVDVVRAVRKQVPELPCIAFSAVRDFDLVDAALSAGATDFLRADSDDAGYWLLASRIVTSVERHEPTAAADRTRGAERPTPAVDVHAGSSLLDDSLTLVAVSSSYAELHGYDPAELTGASWEIAFLSDAADSLSALEQRARSRGSAADELPARRRGGSSFSALVSLTAGTDDRYVCTVFDRGERVDGASASRDPGAVGPEREIARLEAAASISSTDESDSIADRYTLALEAIESGTESMAGACYQYDESTETLRRRAATSRFDGIATTLPLDESTPAWNAFVDREPIPVAALLPRPSDPVREPTAARGLVVPTGAHGVLVAGAPEGARPTSFDHAFVRLVGVVLGTALDRVELRRRRIDCERRLETATGSATRLEERLELVRSIARVIGRTWTRDELEHRICERIASADRYAFARIAALDETGDDVCDRAWAGTERGYLERLDSDVRSLVERDEPMACAIRTLEPCSRRRLLTEPIDEPWRQNAISHGYRSVVAVPLIFRERSYGGLAVYSERASAFDDAERRLFAEFGHWIAHAIHAIEARSSLVGHGGVELEFRVLDRGIQFLEWARETGCSFEFETVVSRPDGSIRGFFTIEGTTAETILELAGRSPSVTETRLLTKREGKHLFECTLSEDSVVGRLLEYGVVPKSISASEAAGRLVVVLSDETTVREFVDFFTRLYPDSTLVRRQDREFVERPGYGLRSELENSLTAKQLEALETAFVSGYFEIPRETTGETIAEGLGITQPTFNNHLRVAQRKLLAIVFTDSPERSS</sequence>
<dbReference type="AlphaFoldDB" id="L9WZW5"/>